<name>A0A6A4TCC4_SCOMX</name>
<dbReference type="AlphaFoldDB" id="A0A6A4TCC4"/>
<keyword evidence="1" id="KW-0732">Signal</keyword>
<comment type="caution">
    <text evidence="2">The sequence shown here is derived from an EMBL/GenBank/DDBJ whole genome shotgun (WGS) entry which is preliminary data.</text>
</comment>
<organism evidence="2 3">
    <name type="scientific">Scophthalmus maximus</name>
    <name type="common">Turbot</name>
    <name type="synonym">Psetta maxima</name>
    <dbReference type="NCBI Taxonomy" id="52904"/>
    <lineage>
        <taxon>Eukaryota</taxon>
        <taxon>Metazoa</taxon>
        <taxon>Chordata</taxon>
        <taxon>Craniata</taxon>
        <taxon>Vertebrata</taxon>
        <taxon>Euteleostomi</taxon>
        <taxon>Actinopterygii</taxon>
        <taxon>Neopterygii</taxon>
        <taxon>Teleostei</taxon>
        <taxon>Neoteleostei</taxon>
        <taxon>Acanthomorphata</taxon>
        <taxon>Carangaria</taxon>
        <taxon>Pleuronectiformes</taxon>
        <taxon>Pleuronectoidei</taxon>
        <taxon>Scophthalmidae</taxon>
        <taxon>Scophthalmus</taxon>
    </lineage>
</organism>
<sequence>MRMRTLLRCRVLIFICGATRKETWTTKKFIGKMIIDDENNHSEHQVPGAVLPVYNQKRDNWVPCLQEISRLQKADNDI</sequence>
<evidence type="ECO:0000313" key="2">
    <source>
        <dbReference type="EMBL" id="KAF0042905.1"/>
    </source>
</evidence>
<evidence type="ECO:0000256" key="1">
    <source>
        <dbReference type="SAM" id="SignalP"/>
    </source>
</evidence>
<evidence type="ECO:0000313" key="3">
    <source>
        <dbReference type="Proteomes" id="UP000438429"/>
    </source>
</evidence>
<dbReference type="Proteomes" id="UP000438429">
    <property type="component" value="Unassembled WGS sequence"/>
</dbReference>
<protein>
    <submittedName>
        <fullName evidence="2">Uncharacterized protein</fullName>
    </submittedName>
</protein>
<proteinExistence type="predicted"/>
<accession>A0A6A4TCC4</accession>
<reference evidence="2 3" key="1">
    <citation type="submission" date="2019-06" db="EMBL/GenBank/DDBJ databases">
        <title>Draft genomes of female and male turbot (Scophthalmus maximus).</title>
        <authorList>
            <person name="Xu H."/>
            <person name="Xu X.-W."/>
            <person name="Shao C."/>
            <person name="Chen S."/>
        </authorList>
    </citation>
    <scope>NUCLEOTIDE SEQUENCE [LARGE SCALE GENOMIC DNA]</scope>
    <source>
        <strain evidence="2">Ysfricsl-2016a</strain>
        <tissue evidence="2">Blood</tissue>
    </source>
</reference>
<gene>
    <name evidence="2" type="ORF">F2P81_004242</name>
</gene>
<feature type="signal peptide" evidence="1">
    <location>
        <begin position="1"/>
        <end position="21"/>
    </location>
</feature>
<feature type="chain" id="PRO_5025550576" evidence="1">
    <location>
        <begin position="22"/>
        <end position="78"/>
    </location>
</feature>
<dbReference type="EMBL" id="VEVO01000004">
    <property type="protein sequence ID" value="KAF0042905.1"/>
    <property type="molecule type" value="Genomic_DNA"/>
</dbReference>